<dbReference type="AlphaFoldDB" id="A0A4U0V4Y8"/>
<feature type="region of interest" description="Disordered" evidence="1">
    <location>
        <begin position="321"/>
        <end position="596"/>
    </location>
</feature>
<organism evidence="2 3">
    <name type="scientific">Friedmanniomyces endolithicus</name>
    <dbReference type="NCBI Taxonomy" id="329885"/>
    <lineage>
        <taxon>Eukaryota</taxon>
        <taxon>Fungi</taxon>
        <taxon>Dikarya</taxon>
        <taxon>Ascomycota</taxon>
        <taxon>Pezizomycotina</taxon>
        <taxon>Dothideomycetes</taxon>
        <taxon>Dothideomycetidae</taxon>
        <taxon>Mycosphaerellales</taxon>
        <taxon>Teratosphaeriaceae</taxon>
        <taxon>Friedmanniomyces</taxon>
    </lineage>
</organism>
<evidence type="ECO:0000313" key="3">
    <source>
        <dbReference type="Proteomes" id="UP000310066"/>
    </source>
</evidence>
<feature type="compositionally biased region" description="Basic and acidic residues" evidence="1">
    <location>
        <begin position="49"/>
        <end position="61"/>
    </location>
</feature>
<feature type="region of interest" description="Disordered" evidence="1">
    <location>
        <begin position="191"/>
        <end position="297"/>
    </location>
</feature>
<dbReference type="EMBL" id="NAJP01000018">
    <property type="protein sequence ID" value="TKA43533.1"/>
    <property type="molecule type" value="Genomic_DNA"/>
</dbReference>
<accession>A0A4U0V4Y8</accession>
<gene>
    <name evidence="2" type="ORF">B0A54_05315</name>
</gene>
<feature type="compositionally biased region" description="Polar residues" evidence="1">
    <location>
        <begin position="495"/>
        <end position="515"/>
    </location>
</feature>
<feature type="compositionally biased region" description="Polar residues" evidence="1">
    <location>
        <begin position="465"/>
        <end position="474"/>
    </location>
</feature>
<proteinExistence type="predicted"/>
<evidence type="ECO:0000256" key="1">
    <source>
        <dbReference type="SAM" id="MobiDB-lite"/>
    </source>
</evidence>
<protein>
    <submittedName>
        <fullName evidence="2">Uncharacterized protein</fullName>
    </submittedName>
</protein>
<sequence length="620" mass="65415">MSTGNPFRRQRLPDETTYHDAPTTILHSANTPKVQKKKKRVVIQTPPHSPEEPRRFADWRTESPATGEGGFGEQWPVVEDGTDGMNTADRTTADPRNTADLVSKQPAGASWDRSPGGAVVPPSSTFPGTALGGQAGPRAPNNPFARTLATSEADFGFQAGLSNAENGTALSQNQRQGGAVRPAMDVEAFKNILMTGSATPSPPTGAASTSLQRPPQDSSSSTDTSSLSRNSIFDALPDTHPESPRTSFDEHADDDFERDGDDEHSSLMGPVAGRPVAEGPPAPPKQKHGRGFPQTVSFADFDESIPSASMPPLSLQIPPVLASMMRPPTPRSPSDLNKPLPRPPAERLGDGIAMSSEVPQTLAPASYQPSIPVQVDGQNLGKRTAPPPPPVARRRGQAEAGQGRARSESNLSQSSAQQTETGPASSSDQQLARPAPAPPPSRRMQVSANSDSTSPAVESPPSPQFPQTNTTAISGDTDRVVPLPPPRRQPATPGTFRTRTPSNASRASLPRSESFTGGVVVPPPAPPPRRGAKRNSVVEHRRTSGQSFGSVGVSERSMDMRNGVLEESETDGGDEETQTMVPAPGAMTERSPPAQGDMLADLDAFQAEIEALRIKAAGGW</sequence>
<feature type="compositionally biased region" description="Acidic residues" evidence="1">
    <location>
        <begin position="566"/>
        <end position="577"/>
    </location>
</feature>
<feature type="compositionally biased region" description="Polar residues" evidence="1">
    <location>
        <begin position="444"/>
        <end position="456"/>
    </location>
</feature>
<dbReference type="Proteomes" id="UP000310066">
    <property type="component" value="Unassembled WGS sequence"/>
</dbReference>
<feature type="compositionally biased region" description="Low complexity" evidence="1">
    <location>
        <begin position="217"/>
        <end position="228"/>
    </location>
</feature>
<dbReference type="STRING" id="329885.A0A4U0V4Y8"/>
<feature type="region of interest" description="Disordered" evidence="1">
    <location>
        <begin position="1"/>
        <end position="150"/>
    </location>
</feature>
<evidence type="ECO:0000313" key="2">
    <source>
        <dbReference type="EMBL" id="TKA43533.1"/>
    </source>
</evidence>
<dbReference type="OrthoDB" id="428854at2759"/>
<feature type="compositionally biased region" description="Basic and acidic residues" evidence="1">
    <location>
        <begin position="237"/>
        <end position="250"/>
    </location>
</feature>
<feature type="compositionally biased region" description="Acidic residues" evidence="1">
    <location>
        <begin position="251"/>
        <end position="262"/>
    </location>
</feature>
<feature type="compositionally biased region" description="Polar residues" evidence="1">
    <location>
        <begin position="408"/>
        <end position="430"/>
    </location>
</feature>
<comment type="caution">
    <text evidence="2">The sequence shown here is derived from an EMBL/GenBank/DDBJ whole genome shotgun (WGS) entry which is preliminary data.</text>
</comment>
<name>A0A4U0V4Y8_9PEZI</name>
<reference evidence="2 3" key="1">
    <citation type="submission" date="2017-03" db="EMBL/GenBank/DDBJ databases">
        <title>Genomes of endolithic fungi from Antarctica.</title>
        <authorList>
            <person name="Coleine C."/>
            <person name="Masonjones S."/>
            <person name="Stajich J.E."/>
        </authorList>
    </citation>
    <scope>NUCLEOTIDE SEQUENCE [LARGE SCALE GENOMIC DNA]</scope>
    <source>
        <strain evidence="2 3">CCFEE 5311</strain>
    </source>
</reference>
<feature type="compositionally biased region" description="Polar residues" evidence="1">
    <location>
        <begin position="206"/>
        <end position="216"/>
    </location>
</feature>